<organism evidence="3 4">
    <name type="scientific">Rhizophagus irregularis</name>
    <dbReference type="NCBI Taxonomy" id="588596"/>
    <lineage>
        <taxon>Eukaryota</taxon>
        <taxon>Fungi</taxon>
        <taxon>Fungi incertae sedis</taxon>
        <taxon>Mucoromycota</taxon>
        <taxon>Glomeromycotina</taxon>
        <taxon>Glomeromycetes</taxon>
        <taxon>Glomerales</taxon>
        <taxon>Glomeraceae</taxon>
        <taxon>Rhizophagus</taxon>
    </lineage>
</organism>
<dbReference type="Proteomes" id="UP000234323">
    <property type="component" value="Unassembled WGS sequence"/>
</dbReference>
<evidence type="ECO:0000259" key="2">
    <source>
        <dbReference type="Pfam" id="PF24209"/>
    </source>
</evidence>
<protein>
    <submittedName>
        <fullName evidence="3">Uncharacterized protein</fullName>
    </submittedName>
</protein>
<sequence>MSEKKNNLSDIRNNNNINNTLLFATKLSDGYAKIEYEDEKGYCLNEIIAVKNNRNILYLMKIPCWDIFNDNCKLDYGCTMSFNGIKKANKRAFKMKDCELNEIKTKGYKKDKLEFESKEDWMKKTNLFFSGDLNVQNFAELGLSFGISQNENFNDEIKSVYEYTQVGKVILTFREHLEPTEEFIKEIKNAIKSGNPEEEFRKITEEYGQFIPTEVILGGRVYFKDTKISSKNSVDKSKEGSANVKIGPLNLKFGANSNRSNEKSQFYNFNYRRLLGGSHPESENFDEKYWLESLRDYQTWEVIEFNNPISIFQLVPDTLCKIPFKSIGKKILYTSTINCNYYLSKSNRYRNFELELPHNILDVIQNREADCDIFAAVIDTEDSKNIFFSCQILKPKAEKGKPAKPRVIIHGIQKKIKSHKFKLKVKIMVVGYNANFNFILPNIEVIKKRYIPQGQCNFNSMSLSKHELMTKNIPFFGIPVFEDLNSQNKSLVIGHNFRNVDDELKIDMYSYCSKDGRYVDLPKFTFCTLIINDPISNAYELLPFKFSTLKKKPFVDLKKKFVSHLNPKYVSLCLSKDNYKPFFLKQKTEQIKLKYVDCNCGKTCFVCTNKTLGISKSENDIELWLSGPFKFQDEMDRTVSWTFENELDAREQSVHGFRTSSPRENVCIHRTRTWLVILNVGSNWHTLQLFKIFIILSTHVFKHFLSSFNFDKPQ</sequence>
<reference evidence="3 4" key="1">
    <citation type="submission" date="2015-10" db="EMBL/GenBank/DDBJ databases">
        <title>Genome analyses suggest a sexual origin of heterokaryosis in a supposedly ancient asexual fungus.</title>
        <authorList>
            <person name="Ropars J."/>
            <person name="Sedzielewska K."/>
            <person name="Noel J."/>
            <person name="Charron P."/>
            <person name="Farinelli L."/>
            <person name="Marton T."/>
            <person name="Kruger M."/>
            <person name="Pelin A."/>
            <person name="Brachmann A."/>
            <person name="Corradi N."/>
        </authorList>
    </citation>
    <scope>NUCLEOTIDE SEQUENCE [LARGE SCALE GENOMIC DNA]</scope>
    <source>
        <strain evidence="3 4">A4</strain>
    </source>
</reference>
<dbReference type="InterPro" id="IPR055854">
    <property type="entry name" value="DUF7431"/>
</dbReference>
<dbReference type="InterPro" id="IPR054586">
    <property type="entry name" value="MACPF_1_fungal"/>
</dbReference>
<gene>
    <name evidence="3" type="ORF">RhiirA4_473205</name>
</gene>
<dbReference type="Pfam" id="PF22693">
    <property type="entry name" value="MACPF_1"/>
    <property type="match status" value="1"/>
</dbReference>
<dbReference type="Pfam" id="PF24209">
    <property type="entry name" value="DUF7431"/>
    <property type="match status" value="1"/>
</dbReference>
<dbReference type="VEuPathDB" id="FungiDB:FUN_014113"/>
<feature type="domain" description="MACPF-like" evidence="1">
    <location>
        <begin position="156"/>
        <end position="321"/>
    </location>
</feature>
<evidence type="ECO:0000259" key="1">
    <source>
        <dbReference type="Pfam" id="PF22693"/>
    </source>
</evidence>
<comment type="caution">
    <text evidence="3">The sequence shown here is derived from an EMBL/GenBank/DDBJ whole genome shotgun (WGS) entry which is preliminary data.</text>
</comment>
<feature type="domain" description="DUF7431" evidence="2">
    <location>
        <begin position="331"/>
        <end position="604"/>
    </location>
</feature>
<proteinExistence type="predicted"/>
<evidence type="ECO:0000313" key="4">
    <source>
        <dbReference type="Proteomes" id="UP000234323"/>
    </source>
</evidence>
<keyword evidence="4" id="KW-1185">Reference proteome</keyword>
<dbReference type="AlphaFoldDB" id="A0A2I1H697"/>
<accession>A0A2I1H697</accession>
<name>A0A2I1H697_9GLOM</name>
<dbReference type="VEuPathDB" id="FungiDB:RhiirA1_498876"/>
<evidence type="ECO:0000313" key="3">
    <source>
        <dbReference type="EMBL" id="PKY54406.1"/>
    </source>
</evidence>
<dbReference type="EMBL" id="LLXI01001602">
    <property type="protein sequence ID" value="PKY54406.1"/>
    <property type="molecule type" value="Genomic_DNA"/>
</dbReference>